<feature type="chain" id="PRO_5024969868" description="DUF2272 domain-containing protein" evidence="1">
    <location>
        <begin position="21"/>
        <end position="237"/>
    </location>
</feature>
<gene>
    <name evidence="2" type="ORF">BLE401_03950</name>
</gene>
<dbReference type="EMBL" id="CP018889">
    <property type="protein sequence ID" value="AUI67936.2"/>
    <property type="molecule type" value="Genomic_DNA"/>
</dbReference>
<evidence type="ECO:0008006" key="4">
    <source>
        <dbReference type="Google" id="ProtNLM"/>
    </source>
</evidence>
<dbReference type="AlphaFoldDB" id="A0A2N9YBW1"/>
<keyword evidence="3" id="KW-1185">Reference proteome</keyword>
<reference evidence="3" key="1">
    <citation type="submission" date="2016-12" db="EMBL/GenBank/DDBJ databases">
        <title>Complete Genome Sequence of Beggiatoa leptomitiformis D-401.</title>
        <authorList>
            <person name="Fomenkov A."/>
            <person name="Vincze T."/>
            <person name="Grabovich M."/>
            <person name="Anton B.P."/>
            <person name="Dubinina G."/>
            <person name="Orlova M."/>
            <person name="Belousova E."/>
            <person name="Roberts R.J."/>
        </authorList>
    </citation>
    <scope>NUCLEOTIDE SEQUENCE [LARGE SCALE GENOMIC DNA]</scope>
    <source>
        <strain evidence="3">D-401</strain>
    </source>
</reference>
<evidence type="ECO:0000313" key="3">
    <source>
        <dbReference type="Proteomes" id="UP000234271"/>
    </source>
</evidence>
<dbReference type="Proteomes" id="UP000234271">
    <property type="component" value="Chromosome"/>
</dbReference>
<protein>
    <recommendedName>
        <fullName evidence="4">DUF2272 domain-containing protein</fullName>
    </recommendedName>
</protein>
<feature type="signal peptide" evidence="1">
    <location>
        <begin position="1"/>
        <end position="20"/>
    </location>
</feature>
<dbReference type="OrthoDB" id="9913863at2"/>
<name>A0A2N9YBW1_9GAMM</name>
<dbReference type="RefSeq" id="WP_145917042.1">
    <property type="nucleotide sequence ID" value="NZ_CP012373.2"/>
</dbReference>
<organism evidence="2 3">
    <name type="scientific">Beggiatoa leptomitoformis</name>
    <dbReference type="NCBI Taxonomy" id="288004"/>
    <lineage>
        <taxon>Bacteria</taxon>
        <taxon>Pseudomonadati</taxon>
        <taxon>Pseudomonadota</taxon>
        <taxon>Gammaproteobacteria</taxon>
        <taxon>Thiotrichales</taxon>
        <taxon>Thiotrichaceae</taxon>
        <taxon>Beggiatoa</taxon>
    </lineage>
</organism>
<keyword evidence="1" id="KW-0732">Signal</keyword>
<proteinExistence type="predicted"/>
<accession>A0A2N9YBW1</accession>
<sequence>MMNILYYSVFILGVLLSACTETSTPVVVSNIANGQKLTATQQNFNNALRDFINHLNIGEYDRLPLGYGYIEPRDIGAEHDSWIVFDHRNLYFQATYQQAQRRFGRAPINLICAVIPSYLRMLSRPLEPNQTDTFIGEGSISSKSIYRTVYTRPIRNPRQLAVGDWVFAFKSGESDPHHTMIIAERGGELVIIGFTGTSMNEMHPRRRMAAVQVLPTTTLFTPQTELRAFKGNINCCP</sequence>
<evidence type="ECO:0000256" key="1">
    <source>
        <dbReference type="SAM" id="SignalP"/>
    </source>
</evidence>
<evidence type="ECO:0000313" key="2">
    <source>
        <dbReference type="EMBL" id="AUI67936.2"/>
    </source>
</evidence>